<dbReference type="GO" id="GO:0071244">
    <property type="term" value="P:cellular response to carbon dioxide"/>
    <property type="evidence" value="ECO:0007669"/>
    <property type="project" value="TreeGrafter"/>
</dbReference>
<dbReference type="GO" id="GO:0004089">
    <property type="term" value="F:carbonate dehydratase activity"/>
    <property type="evidence" value="ECO:0007669"/>
    <property type="project" value="UniProtKB-UniRule"/>
</dbReference>
<dbReference type="GO" id="GO:0005737">
    <property type="term" value="C:cytoplasm"/>
    <property type="evidence" value="ECO:0007669"/>
    <property type="project" value="TreeGrafter"/>
</dbReference>
<keyword evidence="3 7" id="KW-0479">Metal-binding</keyword>
<dbReference type="SUPFAM" id="SSF53056">
    <property type="entry name" value="beta-carbonic anhydrase, cab"/>
    <property type="match status" value="1"/>
</dbReference>
<sequence>MIDTRLQRAPLKPDSILDLQQATQHILWIGCCDSNAKESTVLNILSEEIFVLRNLGNMIINGDLSCETTVKHAVVDLQVKHIVVCGHYGCRIVNTTSRDGLKGPWSSKLNVLHSVHEEDLNQLPVRERDRFFVELNVLDQIRSLRQLSEVTDAITLGRLHIHGLVYDSETEKACRVLERHQNH</sequence>
<accession>A0A9W9JSJ5</accession>
<evidence type="ECO:0000313" key="9">
    <source>
        <dbReference type="EMBL" id="KAJ5199665.1"/>
    </source>
</evidence>
<dbReference type="Pfam" id="PF00484">
    <property type="entry name" value="Pro_CA"/>
    <property type="match status" value="1"/>
</dbReference>
<dbReference type="EMBL" id="JAPQKP010000003">
    <property type="protein sequence ID" value="KAJ5199665.1"/>
    <property type="molecule type" value="Genomic_DNA"/>
</dbReference>
<protein>
    <recommendedName>
        <fullName evidence="2 8">Carbonic anhydrase</fullName>
        <ecNumber evidence="2 8">4.2.1.1</ecNumber>
    </recommendedName>
    <alternativeName>
        <fullName evidence="8">Carbonate dehydratase</fullName>
    </alternativeName>
</protein>
<evidence type="ECO:0000256" key="8">
    <source>
        <dbReference type="RuleBase" id="RU003956"/>
    </source>
</evidence>
<reference evidence="9" key="1">
    <citation type="submission" date="2022-11" db="EMBL/GenBank/DDBJ databases">
        <authorList>
            <person name="Petersen C."/>
        </authorList>
    </citation>
    <scope>NUCLEOTIDE SEQUENCE</scope>
    <source>
        <strain evidence="9">IBT 16849</strain>
    </source>
</reference>
<comment type="similarity">
    <text evidence="1 8">Belongs to the beta-class carbonic anhydrase family.</text>
</comment>
<dbReference type="InterPro" id="IPR036874">
    <property type="entry name" value="Carbonic_anhydrase_sf"/>
</dbReference>
<name>A0A9W9JSJ5_9EURO</name>
<keyword evidence="4 7" id="KW-0862">Zinc</keyword>
<evidence type="ECO:0000256" key="5">
    <source>
        <dbReference type="ARBA" id="ARBA00023239"/>
    </source>
</evidence>
<feature type="binding site" evidence="7">
    <location>
        <position position="90"/>
    </location>
    <ligand>
        <name>Zn(2+)</name>
        <dbReference type="ChEBI" id="CHEBI:29105"/>
    </ligand>
</feature>
<feature type="binding site" evidence="7">
    <location>
        <position position="33"/>
    </location>
    <ligand>
        <name>Zn(2+)</name>
        <dbReference type="ChEBI" id="CHEBI:29105"/>
    </ligand>
</feature>
<feature type="binding site" evidence="7">
    <location>
        <position position="31"/>
    </location>
    <ligand>
        <name>Zn(2+)</name>
        <dbReference type="ChEBI" id="CHEBI:29105"/>
    </ligand>
</feature>
<dbReference type="SMART" id="SM00947">
    <property type="entry name" value="Pro_CA"/>
    <property type="match status" value="1"/>
</dbReference>
<dbReference type="Proteomes" id="UP001150879">
    <property type="component" value="Unassembled WGS sequence"/>
</dbReference>
<dbReference type="AlphaFoldDB" id="A0A9W9JSJ5"/>
<comment type="caution">
    <text evidence="9">The sequence shown here is derived from an EMBL/GenBank/DDBJ whole genome shotgun (WGS) entry which is preliminary data.</text>
</comment>
<evidence type="ECO:0000313" key="10">
    <source>
        <dbReference type="Proteomes" id="UP001150879"/>
    </source>
</evidence>
<evidence type="ECO:0000256" key="6">
    <source>
        <dbReference type="ARBA" id="ARBA00048348"/>
    </source>
</evidence>
<keyword evidence="5 8" id="KW-0456">Lyase</keyword>
<dbReference type="PROSITE" id="PS51257">
    <property type="entry name" value="PROKAR_LIPOPROTEIN"/>
    <property type="match status" value="1"/>
</dbReference>
<dbReference type="Gene3D" id="3.40.1050.10">
    <property type="entry name" value="Carbonic anhydrase"/>
    <property type="match status" value="1"/>
</dbReference>
<comment type="catalytic activity">
    <reaction evidence="6 8">
        <text>hydrogencarbonate + H(+) = CO2 + H2O</text>
        <dbReference type="Rhea" id="RHEA:10748"/>
        <dbReference type="ChEBI" id="CHEBI:15377"/>
        <dbReference type="ChEBI" id="CHEBI:15378"/>
        <dbReference type="ChEBI" id="CHEBI:16526"/>
        <dbReference type="ChEBI" id="CHEBI:17544"/>
        <dbReference type="EC" id="4.2.1.1"/>
    </reaction>
</comment>
<comment type="cofactor">
    <cofactor evidence="7">
        <name>Zn(2+)</name>
        <dbReference type="ChEBI" id="CHEBI:29105"/>
    </cofactor>
    <text evidence="7">Binds 1 zinc ion per subunit.</text>
</comment>
<organism evidence="9 10">
    <name type="scientific">Penicillium cf. griseofulvum</name>
    <dbReference type="NCBI Taxonomy" id="2972120"/>
    <lineage>
        <taxon>Eukaryota</taxon>
        <taxon>Fungi</taxon>
        <taxon>Dikarya</taxon>
        <taxon>Ascomycota</taxon>
        <taxon>Pezizomycotina</taxon>
        <taxon>Eurotiomycetes</taxon>
        <taxon>Eurotiomycetidae</taxon>
        <taxon>Eurotiales</taxon>
        <taxon>Aspergillaceae</taxon>
        <taxon>Penicillium</taxon>
    </lineage>
</organism>
<dbReference type="InterPro" id="IPR001765">
    <property type="entry name" value="Carbonic_anhydrase"/>
</dbReference>
<dbReference type="GO" id="GO:0034599">
    <property type="term" value="P:cellular response to oxidative stress"/>
    <property type="evidence" value="ECO:0007669"/>
    <property type="project" value="TreeGrafter"/>
</dbReference>
<reference evidence="9" key="2">
    <citation type="journal article" date="2023" name="IMA Fungus">
        <title>Comparative genomic study of the Penicillium genus elucidates a diverse pangenome and 15 lateral gene transfer events.</title>
        <authorList>
            <person name="Petersen C."/>
            <person name="Sorensen T."/>
            <person name="Nielsen M.R."/>
            <person name="Sondergaard T.E."/>
            <person name="Sorensen J.L."/>
            <person name="Fitzpatrick D.A."/>
            <person name="Frisvad J.C."/>
            <person name="Nielsen K.L."/>
        </authorList>
    </citation>
    <scope>NUCLEOTIDE SEQUENCE</scope>
    <source>
        <strain evidence="9">IBT 16849</strain>
    </source>
</reference>
<dbReference type="PANTHER" id="PTHR11002">
    <property type="entry name" value="CARBONIC ANHYDRASE"/>
    <property type="match status" value="1"/>
</dbReference>
<dbReference type="OrthoDB" id="10248475at2759"/>
<dbReference type="EC" id="4.2.1.1" evidence="2 8"/>
<dbReference type="PANTHER" id="PTHR11002:SF76">
    <property type="entry name" value="CARBONIC ANHYDRASE"/>
    <property type="match status" value="1"/>
</dbReference>
<proteinExistence type="inferred from homology"/>
<dbReference type="GO" id="GO:0008270">
    <property type="term" value="F:zinc ion binding"/>
    <property type="evidence" value="ECO:0007669"/>
    <property type="project" value="UniProtKB-UniRule"/>
</dbReference>
<feature type="binding site" evidence="7">
    <location>
        <position position="87"/>
    </location>
    <ligand>
        <name>Zn(2+)</name>
        <dbReference type="ChEBI" id="CHEBI:29105"/>
    </ligand>
</feature>
<gene>
    <name evidence="9" type="ORF">N7472_004869</name>
</gene>
<evidence type="ECO:0000256" key="4">
    <source>
        <dbReference type="ARBA" id="ARBA00022833"/>
    </source>
</evidence>
<evidence type="ECO:0000256" key="3">
    <source>
        <dbReference type="ARBA" id="ARBA00022723"/>
    </source>
</evidence>
<evidence type="ECO:0000256" key="1">
    <source>
        <dbReference type="ARBA" id="ARBA00006217"/>
    </source>
</evidence>
<keyword evidence="10" id="KW-1185">Reference proteome</keyword>
<evidence type="ECO:0000256" key="2">
    <source>
        <dbReference type="ARBA" id="ARBA00012925"/>
    </source>
</evidence>
<comment type="function">
    <text evidence="8">Reversible hydration of carbon dioxide.</text>
</comment>
<evidence type="ECO:0000256" key="7">
    <source>
        <dbReference type="PIRSR" id="PIRSR601765-1"/>
    </source>
</evidence>